<keyword evidence="1" id="KW-0812">Transmembrane</keyword>
<sequence>MSRRTIGILNVVGGVLLLAAGLWTGYQGGVAADELGTSGRVTPAELACVVLGAGFACVGAVAWLSGPSRRRAGATSASVDAVR</sequence>
<proteinExistence type="predicted"/>
<dbReference type="EMBL" id="CP002666">
    <property type="protein sequence ID" value="AEE45860.1"/>
    <property type="molecule type" value="Genomic_DNA"/>
</dbReference>
<gene>
    <name evidence="2" type="ordered locus">Celf_1728</name>
</gene>
<feature type="transmembrane region" description="Helical" evidence="1">
    <location>
        <begin position="7"/>
        <end position="26"/>
    </location>
</feature>
<feature type="transmembrane region" description="Helical" evidence="1">
    <location>
        <begin position="46"/>
        <end position="64"/>
    </location>
</feature>
<evidence type="ECO:0000256" key="1">
    <source>
        <dbReference type="SAM" id="Phobius"/>
    </source>
</evidence>
<organism evidence="2 3">
    <name type="scientific">Cellulomonas fimi (strain ATCC 484 / DSM 20113 / JCM 1341 / CCUG 24087 / LMG 16345 / NBRC 15513 / NCIMB 8980 / NCTC 7547 / NRS-133)</name>
    <dbReference type="NCBI Taxonomy" id="590998"/>
    <lineage>
        <taxon>Bacteria</taxon>
        <taxon>Bacillati</taxon>
        <taxon>Actinomycetota</taxon>
        <taxon>Actinomycetes</taxon>
        <taxon>Micrococcales</taxon>
        <taxon>Cellulomonadaceae</taxon>
        <taxon>Cellulomonas</taxon>
    </lineage>
</organism>
<accession>F4H8H9</accession>
<reference evidence="2 3" key="1">
    <citation type="submission" date="2011-04" db="EMBL/GenBank/DDBJ databases">
        <title>Complete sequence of Cellulomonas fimi ATCC 484.</title>
        <authorList>
            <consortium name="US DOE Joint Genome Institute"/>
            <person name="Lucas S."/>
            <person name="Han J."/>
            <person name="Lapidus A."/>
            <person name="Cheng J.-F."/>
            <person name="Goodwin L."/>
            <person name="Pitluck S."/>
            <person name="Peters L."/>
            <person name="Chertkov O."/>
            <person name="Detter J.C."/>
            <person name="Han C."/>
            <person name="Tapia R."/>
            <person name="Land M."/>
            <person name="Hauser L."/>
            <person name="Kyrpides N."/>
            <person name="Ivanova N."/>
            <person name="Ovchinnikova G."/>
            <person name="Pagani I."/>
            <person name="Mead D."/>
            <person name="Brumm P."/>
            <person name="Woyke T."/>
        </authorList>
    </citation>
    <scope>NUCLEOTIDE SEQUENCE [LARGE SCALE GENOMIC DNA]</scope>
    <source>
        <strain evidence="3">ATCC 484 / DSM 20113 / JCM 1341 / NBRC 15513 / NCIMB 8980 / NCTC 7547</strain>
    </source>
</reference>
<dbReference type="HOGENOM" id="CLU_2536431_0_0_11"/>
<evidence type="ECO:0000313" key="2">
    <source>
        <dbReference type="EMBL" id="AEE45860.1"/>
    </source>
</evidence>
<name>F4H8H9_CELFA</name>
<dbReference type="AlphaFoldDB" id="F4H8H9"/>
<keyword evidence="1" id="KW-1133">Transmembrane helix</keyword>
<keyword evidence="3" id="KW-1185">Reference proteome</keyword>
<protein>
    <submittedName>
        <fullName evidence="2">Efflux transporter inner membrane protein</fullName>
    </submittedName>
</protein>
<dbReference type="KEGG" id="cfi:Celf_1728"/>
<dbReference type="Proteomes" id="UP000008460">
    <property type="component" value="Chromosome"/>
</dbReference>
<evidence type="ECO:0000313" key="3">
    <source>
        <dbReference type="Proteomes" id="UP000008460"/>
    </source>
</evidence>
<keyword evidence="1" id="KW-0472">Membrane</keyword>
<dbReference type="STRING" id="590998.Celf_1728"/>
<dbReference type="RefSeq" id="WP_013770886.1">
    <property type="nucleotide sequence ID" value="NC_015514.1"/>
</dbReference>